<reference evidence="7" key="1">
    <citation type="submission" date="2018-06" db="EMBL/GenBank/DDBJ databases">
        <authorList>
            <person name="Lum Nde A."/>
            <person name="Hugo C."/>
        </authorList>
    </citation>
    <scope>NUCLEOTIDE SEQUENCE [LARGE SCALE GENOMIC DNA]</scope>
    <source>
        <strain evidence="7">1_F178</strain>
    </source>
</reference>
<protein>
    <submittedName>
        <fullName evidence="6">Monooxygenase</fullName>
    </submittedName>
</protein>
<dbReference type="Pfam" id="PF00743">
    <property type="entry name" value="FMO-like"/>
    <property type="match status" value="1"/>
</dbReference>
<evidence type="ECO:0000256" key="2">
    <source>
        <dbReference type="ARBA" id="ARBA00022630"/>
    </source>
</evidence>
<dbReference type="PRINTS" id="PR00370">
    <property type="entry name" value="FMOXYGENASE"/>
</dbReference>
<dbReference type="InterPro" id="IPR050346">
    <property type="entry name" value="FMO-like"/>
</dbReference>
<keyword evidence="2" id="KW-0285">Flavoprotein</keyword>
<dbReference type="InterPro" id="IPR000960">
    <property type="entry name" value="Flavin_mOase"/>
</dbReference>
<gene>
    <name evidence="6" type="ORF">DRF65_19445</name>
</gene>
<keyword evidence="6" id="KW-0503">Monooxygenase</keyword>
<comment type="similarity">
    <text evidence="1">Belongs to the FMO family.</text>
</comment>
<sequence length="429" mass="48567">MSKICIIGGGPSGISIARKLSTSGIEYDLYEAGADFGGVWNADELCGRVYESAHLISSKKITQLMDFPMPESYPHYPKHELVLNYWREVARSSGVYKHARFNTAVKSVRKEQDGWRINTENGHSEYYDFVIVCNGLQRIGRFPKLNFSDYTGEVLHSLDYKGSHQIAGKRVLVMGGGNSGCDIAVDCVHHSTAVFHSTRRGYYYQPKFINGMPTSDWMLSLGNKFESKEEGMAYIEQVFKLAGFDGTDFGLPKPDYPIQEAHPILNSQILYYIGHGSIEPKPDISKLEGKIVQFEDGTETEIDLIICATGYDRDFSFLEKGVVDMKNGVPDFFLHMVPKSMDNLLFIGFINSATGFGSFIESSANFCVEYIHAIRSGKKGLQQFKEAKNENIPDMGQRNFLDSYRHQWEVDLWKYLKEVNYYTDMLTNS</sequence>
<keyword evidence="4" id="KW-0521">NADP</keyword>
<dbReference type="PIRSF" id="PIRSF000332">
    <property type="entry name" value="FMO"/>
    <property type="match status" value="1"/>
</dbReference>
<dbReference type="GO" id="GO:0050660">
    <property type="term" value="F:flavin adenine dinucleotide binding"/>
    <property type="evidence" value="ECO:0007669"/>
    <property type="project" value="InterPro"/>
</dbReference>
<evidence type="ECO:0000256" key="3">
    <source>
        <dbReference type="ARBA" id="ARBA00022827"/>
    </source>
</evidence>
<accession>A0A3D9C4I1</accession>
<comment type="caution">
    <text evidence="6">The sequence shown here is derived from an EMBL/GenBank/DDBJ whole genome shotgun (WGS) entry which is preliminary data.</text>
</comment>
<dbReference type="GO" id="GO:0004499">
    <property type="term" value="F:N,N-dimethylaniline monooxygenase activity"/>
    <property type="evidence" value="ECO:0007669"/>
    <property type="project" value="InterPro"/>
</dbReference>
<evidence type="ECO:0000256" key="4">
    <source>
        <dbReference type="ARBA" id="ARBA00022857"/>
    </source>
</evidence>
<dbReference type="GO" id="GO:0050661">
    <property type="term" value="F:NADP binding"/>
    <property type="evidence" value="ECO:0007669"/>
    <property type="project" value="InterPro"/>
</dbReference>
<evidence type="ECO:0000256" key="1">
    <source>
        <dbReference type="ARBA" id="ARBA00009183"/>
    </source>
</evidence>
<dbReference type="Proteomes" id="UP000256686">
    <property type="component" value="Unassembled WGS sequence"/>
</dbReference>
<evidence type="ECO:0000313" key="7">
    <source>
        <dbReference type="Proteomes" id="UP000256686"/>
    </source>
</evidence>
<dbReference type="Gene3D" id="3.50.50.60">
    <property type="entry name" value="FAD/NAD(P)-binding domain"/>
    <property type="match status" value="1"/>
</dbReference>
<dbReference type="RefSeq" id="WP_115972406.1">
    <property type="nucleotide sequence ID" value="NZ_QNVT01000021.1"/>
</dbReference>
<dbReference type="PANTHER" id="PTHR23023">
    <property type="entry name" value="DIMETHYLANILINE MONOOXYGENASE"/>
    <property type="match status" value="1"/>
</dbReference>
<evidence type="ECO:0000256" key="5">
    <source>
        <dbReference type="ARBA" id="ARBA00023002"/>
    </source>
</evidence>
<dbReference type="SUPFAM" id="SSF51905">
    <property type="entry name" value="FAD/NAD(P)-binding domain"/>
    <property type="match status" value="2"/>
</dbReference>
<dbReference type="AlphaFoldDB" id="A0A3D9C4I1"/>
<evidence type="ECO:0000313" key="6">
    <source>
        <dbReference type="EMBL" id="REC60785.1"/>
    </source>
</evidence>
<keyword evidence="7" id="KW-1185">Reference proteome</keyword>
<dbReference type="EMBL" id="QNVT01000021">
    <property type="protein sequence ID" value="REC60785.1"/>
    <property type="molecule type" value="Genomic_DNA"/>
</dbReference>
<dbReference type="InterPro" id="IPR020946">
    <property type="entry name" value="Flavin_mOase-like"/>
</dbReference>
<proteinExistence type="inferred from homology"/>
<name>A0A3D9C4I1_9FLAO</name>
<organism evidence="6 7">
    <name type="scientific">Chryseobacterium pennae</name>
    <dbReference type="NCBI Taxonomy" id="2258962"/>
    <lineage>
        <taxon>Bacteria</taxon>
        <taxon>Pseudomonadati</taxon>
        <taxon>Bacteroidota</taxon>
        <taxon>Flavobacteriia</taxon>
        <taxon>Flavobacteriales</taxon>
        <taxon>Weeksellaceae</taxon>
        <taxon>Chryseobacterium group</taxon>
        <taxon>Chryseobacterium</taxon>
    </lineage>
</organism>
<keyword evidence="3" id="KW-0274">FAD</keyword>
<keyword evidence="5" id="KW-0560">Oxidoreductase</keyword>
<dbReference type="InterPro" id="IPR036188">
    <property type="entry name" value="FAD/NAD-bd_sf"/>
</dbReference>